<reference evidence="6 7" key="1">
    <citation type="journal article" date="2015" name="Nat. Commun.">
        <title>Outbred genome sequencing and CRISPR/Cas9 gene editing in butterflies.</title>
        <authorList>
            <person name="Li X."/>
            <person name="Fan D."/>
            <person name="Zhang W."/>
            <person name="Liu G."/>
            <person name="Zhang L."/>
            <person name="Zhao L."/>
            <person name="Fang X."/>
            <person name="Chen L."/>
            <person name="Dong Y."/>
            <person name="Chen Y."/>
            <person name="Ding Y."/>
            <person name="Zhao R."/>
            <person name="Feng M."/>
            <person name="Zhu Y."/>
            <person name="Feng Y."/>
            <person name="Jiang X."/>
            <person name="Zhu D."/>
            <person name="Xiang H."/>
            <person name="Feng X."/>
            <person name="Li S."/>
            <person name="Wang J."/>
            <person name="Zhang G."/>
            <person name="Kronforst M.R."/>
            <person name="Wang W."/>
        </authorList>
    </citation>
    <scope>NUCLEOTIDE SEQUENCE [LARGE SCALE GENOMIC DNA]</scope>
    <source>
        <strain evidence="6">Ya'a_city_454_Pm</strain>
        <tissue evidence="6">Whole body</tissue>
    </source>
</reference>
<dbReference type="EMBL" id="KQ460883">
    <property type="protein sequence ID" value="KPJ11251.1"/>
    <property type="molecule type" value="Genomic_DNA"/>
</dbReference>
<feature type="compositionally biased region" description="Basic and acidic residues" evidence="5">
    <location>
        <begin position="165"/>
        <end position="175"/>
    </location>
</feature>
<name>A0A194R5V9_PAPMA</name>
<accession>A0A194R5V9</accession>
<evidence type="ECO:0000256" key="1">
    <source>
        <dbReference type="ARBA" id="ARBA00004123"/>
    </source>
</evidence>
<dbReference type="InterPro" id="IPR037200">
    <property type="entry name" value="Isy1_sf"/>
</dbReference>
<dbReference type="PANTHER" id="PTHR13021">
    <property type="entry name" value="PRE-MRNA-SPLICING FACTOR ISY1"/>
    <property type="match status" value="1"/>
</dbReference>
<organism evidence="6 7">
    <name type="scientific">Papilio machaon</name>
    <name type="common">Old World swallowtail butterfly</name>
    <dbReference type="NCBI Taxonomy" id="76193"/>
    <lineage>
        <taxon>Eukaryota</taxon>
        <taxon>Metazoa</taxon>
        <taxon>Ecdysozoa</taxon>
        <taxon>Arthropoda</taxon>
        <taxon>Hexapoda</taxon>
        <taxon>Insecta</taxon>
        <taxon>Pterygota</taxon>
        <taxon>Neoptera</taxon>
        <taxon>Endopterygota</taxon>
        <taxon>Lepidoptera</taxon>
        <taxon>Glossata</taxon>
        <taxon>Ditrysia</taxon>
        <taxon>Papilionoidea</taxon>
        <taxon>Papilionidae</taxon>
        <taxon>Papilioninae</taxon>
        <taxon>Papilio</taxon>
    </lineage>
</organism>
<protein>
    <submittedName>
        <fullName evidence="6">Pre-mRNA-splicing factor ISY1-like</fullName>
    </submittedName>
</protein>
<keyword evidence="7" id="KW-1185">Reference proteome</keyword>
<dbReference type="InterPro" id="IPR029012">
    <property type="entry name" value="Helix_hairpin_bin_sf"/>
</dbReference>
<dbReference type="Gene3D" id="1.10.287.660">
    <property type="entry name" value="Helix hairpin bin"/>
    <property type="match status" value="1"/>
</dbReference>
<feature type="compositionally biased region" description="Polar residues" evidence="5">
    <location>
        <begin position="136"/>
        <end position="149"/>
    </location>
</feature>
<feature type="compositionally biased region" description="Polar residues" evidence="5">
    <location>
        <begin position="693"/>
        <end position="704"/>
    </location>
</feature>
<proteinExistence type="inferred from homology"/>
<comment type="subcellular location">
    <subcellularLocation>
        <location evidence="1">Nucleus</location>
    </subcellularLocation>
</comment>
<dbReference type="Pfam" id="PF06246">
    <property type="entry name" value="Isy1"/>
    <property type="match status" value="1"/>
</dbReference>
<dbReference type="SUPFAM" id="SSF140102">
    <property type="entry name" value="ISY1 domain-like"/>
    <property type="match status" value="1"/>
</dbReference>
<dbReference type="InterPro" id="IPR009360">
    <property type="entry name" value="Isy1"/>
</dbReference>
<evidence type="ECO:0000256" key="5">
    <source>
        <dbReference type="SAM" id="MobiDB-lite"/>
    </source>
</evidence>
<feature type="compositionally biased region" description="Polar residues" evidence="5">
    <location>
        <begin position="80"/>
        <end position="91"/>
    </location>
</feature>
<dbReference type="GO" id="GO:0000350">
    <property type="term" value="P:generation of catalytic spliceosome for second transesterification step"/>
    <property type="evidence" value="ECO:0007669"/>
    <property type="project" value="InterPro"/>
</dbReference>
<gene>
    <name evidence="6" type="ORF">RR48_14890</name>
</gene>
<comment type="similarity">
    <text evidence="2">Belongs to the ISY1 family.</text>
</comment>
<keyword evidence="4" id="KW-0175">Coiled coil</keyword>
<sequence>MNIPIVPELARNAEKAMTTLARWRAAQVQEAGGQRERRPYLASECNDLPQAEKWRLQIVREIAKKVAQIQNDMGILEPSNVQLSRQPSPGSQREVPPTTDNFETSGTIKADIQPLPSPPRSVKSYQSPIAIEKQHSSQIRTTPNVSSPPRSLGSVGKPSLNLSIKSDKNKESKIELKKTLSPSAKSLSSGRGKEDIIQTIIDLEPQGKDISDHVEELTESIKELTKNIEQPNSPNLNNNIDKIATMSKMLTNEANALRESIKSLSDDISRTKKEFLTAKDEDVNFPYHLFLIELIINKIHMKCECFEFDYNNLVITANFLGKQPIVLYDSSYGKVDDFAHLNVGKSALFAMTYDKICNIKEFVIKLKIVKHPPCSNCVTKVGETRADYTKDFVALREELCKKWASEQPTDNIICTTSTPMSKNIFYVWCGETEKSDSIGVIEISARMSFLGKEITTAFIASPKQQGTSVLQKDDNGMTMYSCQNVELDGQGKVLLDEDSLTRKEIPRSAHTVYSKRADSPVSQFSSASSKPSTKHYYGYRHQAEGIPKYDEIFTKMNANELKIRVPKTTRVERMGKYDKIQEICSCEDTPYNTGEQIQFDLPRDLCYPTKSNNYSTNLKYTFGGKERSCDARDRKIINVTPSNCPVPVNMEKMDHPQKDVFILKIGKKLETKDKKTDLEIELVTPKAPFPVEANNNISQQCSSNEIKKKPTDSINKEKDKHKKKKDKPKSGKAKKKKK</sequence>
<dbReference type="GO" id="GO:0005634">
    <property type="term" value="C:nucleus"/>
    <property type="evidence" value="ECO:0007669"/>
    <property type="project" value="UniProtKB-SubCell"/>
</dbReference>
<evidence type="ECO:0000256" key="4">
    <source>
        <dbReference type="SAM" id="Coils"/>
    </source>
</evidence>
<dbReference type="AlphaFoldDB" id="A0A194R5V9"/>
<feature type="compositionally biased region" description="Basic residues" evidence="5">
    <location>
        <begin position="719"/>
        <end position="738"/>
    </location>
</feature>
<dbReference type="InParanoid" id="A0A194R5V9"/>
<dbReference type="Proteomes" id="UP000053240">
    <property type="component" value="Unassembled WGS sequence"/>
</dbReference>
<feature type="coiled-coil region" evidence="4">
    <location>
        <begin position="247"/>
        <end position="274"/>
    </location>
</feature>
<keyword evidence="3" id="KW-0539">Nucleus</keyword>
<feature type="region of interest" description="Disordered" evidence="5">
    <location>
        <begin position="690"/>
        <end position="738"/>
    </location>
</feature>
<evidence type="ECO:0000256" key="3">
    <source>
        <dbReference type="ARBA" id="ARBA00023242"/>
    </source>
</evidence>
<evidence type="ECO:0000256" key="2">
    <source>
        <dbReference type="ARBA" id="ARBA00007002"/>
    </source>
</evidence>
<dbReference type="STRING" id="76193.A0A194R5V9"/>
<feature type="region of interest" description="Disordered" evidence="5">
    <location>
        <begin position="80"/>
        <end position="175"/>
    </location>
</feature>
<evidence type="ECO:0000313" key="6">
    <source>
        <dbReference type="EMBL" id="KPJ11251.1"/>
    </source>
</evidence>
<feature type="compositionally biased region" description="Polar residues" evidence="5">
    <location>
        <begin position="98"/>
        <end position="107"/>
    </location>
</feature>
<evidence type="ECO:0000313" key="7">
    <source>
        <dbReference type="Proteomes" id="UP000053240"/>
    </source>
</evidence>
<dbReference type="Pfam" id="PF14924">
    <property type="entry name" value="MAP10_N"/>
    <property type="match status" value="1"/>
</dbReference>
<feature type="compositionally biased region" description="Basic and acidic residues" evidence="5">
    <location>
        <begin position="705"/>
        <end position="718"/>
    </location>
</feature>